<dbReference type="STRING" id="183763.LP52_01100"/>
<keyword evidence="4" id="KW-1185">Reference proteome</keyword>
<dbReference type="Pfam" id="PF04264">
    <property type="entry name" value="YceI"/>
    <property type="match status" value="1"/>
</dbReference>
<dbReference type="AlphaFoldDB" id="A0A0C2JNC2"/>
<evidence type="ECO:0000313" key="4">
    <source>
        <dbReference type="Proteomes" id="UP000031675"/>
    </source>
</evidence>
<dbReference type="SUPFAM" id="SSF101874">
    <property type="entry name" value="YceI-like"/>
    <property type="match status" value="1"/>
</dbReference>
<dbReference type="EMBL" id="JROO01000003">
    <property type="protein sequence ID" value="KII00456.1"/>
    <property type="molecule type" value="Genomic_DNA"/>
</dbReference>
<dbReference type="InterPro" id="IPR007372">
    <property type="entry name" value="Lipid/polyisoprenoid-bd_YceI"/>
</dbReference>
<evidence type="ECO:0000256" key="1">
    <source>
        <dbReference type="ARBA" id="ARBA00008812"/>
    </source>
</evidence>
<comment type="caution">
    <text evidence="3">The sequence shown here is derived from an EMBL/GenBank/DDBJ whole genome shotgun (WGS) entry which is preliminary data.</text>
</comment>
<sequence>MNPLPPEGYDFGPAPGHWHLDPIHSCLIFVARYLRFGRVQGTFSDAKGAVMVAEDPLQSKVDVSIRAASVNTGVQARDDHLRSPDFLDVETYPEIRFTSTRIEERSLQKRTFYLHGDLTIHGTTLPVTLECQWAGEAPDYANPEDTYGHFFAGNTQIRLSDFGMGDGGPVPWGGRLVGDTIDIVLELRVQDTDPIHFLRSIGHVA</sequence>
<evidence type="ECO:0000313" key="3">
    <source>
        <dbReference type="EMBL" id="KII00456.1"/>
    </source>
</evidence>
<reference evidence="4" key="1">
    <citation type="journal article" date="2015" name="Chem. Biol.">
        <title>Structure, bioactivity, and resistance mechanism of streptomonomicin, an unusual lasso Peptide from an understudied halophilic actinomycete.</title>
        <authorList>
            <person name="Metelev M."/>
            <person name="Tietz J.I."/>
            <person name="Melby J.O."/>
            <person name="Blair P.M."/>
            <person name="Zhu L."/>
            <person name="Livnat I."/>
            <person name="Severinov K."/>
            <person name="Mitchell D.A."/>
        </authorList>
    </citation>
    <scope>NUCLEOTIDE SEQUENCE [LARGE SCALE GENOMIC DNA]</scope>
    <source>
        <strain evidence="4">YIM 90003</strain>
    </source>
</reference>
<evidence type="ECO:0000259" key="2">
    <source>
        <dbReference type="SMART" id="SM00867"/>
    </source>
</evidence>
<dbReference type="PANTHER" id="PTHR34406">
    <property type="entry name" value="PROTEIN YCEI"/>
    <property type="match status" value="1"/>
</dbReference>
<accession>A0A0C2JNC2</accession>
<gene>
    <name evidence="3" type="ORF">LP52_01100</name>
</gene>
<dbReference type="RefSeq" id="WP_040269921.1">
    <property type="nucleotide sequence ID" value="NZ_JROO01000003.1"/>
</dbReference>
<name>A0A0C2JNC2_9ACTN</name>
<feature type="domain" description="Lipid/polyisoprenoid-binding YceI-like" evidence="2">
    <location>
        <begin position="17"/>
        <end position="190"/>
    </location>
</feature>
<dbReference type="PANTHER" id="PTHR34406:SF1">
    <property type="entry name" value="PROTEIN YCEI"/>
    <property type="match status" value="1"/>
</dbReference>
<organism evidence="3 4">
    <name type="scientific">Streptomonospora alba</name>
    <dbReference type="NCBI Taxonomy" id="183763"/>
    <lineage>
        <taxon>Bacteria</taxon>
        <taxon>Bacillati</taxon>
        <taxon>Actinomycetota</taxon>
        <taxon>Actinomycetes</taxon>
        <taxon>Streptosporangiales</taxon>
        <taxon>Nocardiopsidaceae</taxon>
        <taxon>Streptomonospora</taxon>
    </lineage>
</organism>
<protein>
    <recommendedName>
        <fullName evidence="2">Lipid/polyisoprenoid-binding YceI-like domain-containing protein</fullName>
    </recommendedName>
</protein>
<proteinExistence type="inferred from homology"/>
<dbReference type="Gene3D" id="2.40.128.110">
    <property type="entry name" value="Lipid/polyisoprenoid-binding, YceI-like"/>
    <property type="match status" value="1"/>
</dbReference>
<dbReference type="Proteomes" id="UP000031675">
    <property type="component" value="Unassembled WGS sequence"/>
</dbReference>
<dbReference type="SMART" id="SM00867">
    <property type="entry name" value="YceI"/>
    <property type="match status" value="1"/>
</dbReference>
<comment type="similarity">
    <text evidence="1">Belongs to the UPF0312 family.</text>
</comment>
<dbReference type="OrthoDB" id="9811006at2"/>
<dbReference type="InterPro" id="IPR036761">
    <property type="entry name" value="TTHA0802/YceI-like_sf"/>
</dbReference>